<dbReference type="PANTHER" id="PTHR11527">
    <property type="entry name" value="HEAT-SHOCK PROTEIN 20 FAMILY MEMBER"/>
    <property type="match status" value="1"/>
</dbReference>
<dbReference type="InterPro" id="IPR008978">
    <property type="entry name" value="HSP20-like_chaperone"/>
</dbReference>
<evidence type="ECO:0000259" key="3">
    <source>
        <dbReference type="PROSITE" id="PS01031"/>
    </source>
</evidence>
<dbReference type="InterPro" id="IPR053570">
    <property type="entry name" value="sHSP/HSP20"/>
</dbReference>
<keyword evidence="4" id="KW-0346">Stress response</keyword>
<dbReference type="CDD" id="cd06471">
    <property type="entry name" value="ACD_LpsHSP_like"/>
    <property type="match status" value="1"/>
</dbReference>
<name>A0ABV4BP42_9CLOT</name>
<proteinExistence type="inferred from homology"/>
<organism evidence="4 5">
    <name type="scientific">Clostridium moutaii</name>
    <dbReference type="NCBI Taxonomy" id="3240932"/>
    <lineage>
        <taxon>Bacteria</taxon>
        <taxon>Bacillati</taxon>
        <taxon>Bacillota</taxon>
        <taxon>Clostridia</taxon>
        <taxon>Eubacteriales</taxon>
        <taxon>Clostridiaceae</taxon>
        <taxon>Clostridium</taxon>
    </lineage>
</organism>
<sequence length="148" mass="17006">MFDMVPFKKNNSLTRGDVFDNFVNSFFNDDFFAPININGFGKGFKVDLKENEKSYVVEADLPGINKDAINIDYSNNYLTISAKREDSKEDKNENFVRQERSYGEFKRSFYVDNVDENNINASFKDGVLKVNLPKSAKGNDNTKKIDIK</sequence>
<gene>
    <name evidence="4" type="primary">hsp18</name>
    <name evidence="4" type="ORF">AB8U03_10140</name>
</gene>
<evidence type="ECO:0000313" key="4">
    <source>
        <dbReference type="EMBL" id="MEY8000549.1"/>
    </source>
</evidence>
<evidence type="ECO:0000313" key="5">
    <source>
        <dbReference type="Proteomes" id="UP001564657"/>
    </source>
</evidence>
<dbReference type="Gene3D" id="2.60.40.790">
    <property type="match status" value="1"/>
</dbReference>
<dbReference type="InterPro" id="IPR031107">
    <property type="entry name" value="Small_HSP"/>
</dbReference>
<reference evidence="4 5" key="1">
    <citation type="submission" date="2024-08" db="EMBL/GenBank/DDBJ databases">
        <title>Clostridium lapicellarii sp. nov., and Clostridium renhuaiense sp. nov., two species isolated from the mud in a fermentation cellar used for producing sauce-flavour Chinese liquors.</title>
        <authorList>
            <person name="Yang F."/>
            <person name="Wang H."/>
            <person name="Chen L.Q."/>
            <person name="Zhou N."/>
            <person name="Lu J.J."/>
            <person name="Pu X.X."/>
            <person name="Wan B."/>
            <person name="Wang L."/>
            <person name="Liu S.J."/>
        </authorList>
    </citation>
    <scope>NUCLEOTIDE SEQUENCE [LARGE SCALE GENOMIC DNA]</scope>
    <source>
        <strain evidence="4 5">MT-5</strain>
    </source>
</reference>
<dbReference type="PROSITE" id="PS01031">
    <property type="entry name" value="SHSP"/>
    <property type="match status" value="1"/>
</dbReference>
<protein>
    <submittedName>
        <fullName evidence="4">Heat shock protein Hsp18</fullName>
    </submittedName>
</protein>
<dbReference type="Pfam" id="PF00011">
    <property type="entry name" value="HSP20"/>
    <property type="match status" value="1"/>
</dbReference>
<evidence type="ECO:0000256" key="2">
    <source>
        <dbReference type="RuleBase" id="RU003616"/>
    </source>
</evidence>
<keyword evidence="5" id="KW-1185">Reference proteome</keyword>
<accession>A0ABV4BP42</accession>
<evidence type="ECO:0000256" key="1">
    <source>
        <dbReference type="PROSITE-ProRule" id="PRU00285"/>
    </source>
</evidence>
<comment type="similarity">
    <text evidence="1 2">Belongs to the small heat shock protein (HSP20) family.</text>
</comment>
<feature type="domain" description="SHSP" evidence="3">
    <location>
        <begin position="35"/>
        <end position="148"/>
    </location>
</feature>
<dbReference type="Proteomes" id="UP001564657">
    <property type="component" value="Unassembled WGS sequence"/>
</dbReference>
<comment type="caution">
    <text evidence="4">The sequence shown here is derived from an EMBL/GenBank/DDBJ whole genome shotgun (WGS) entry which is preliminary data.</text>
</comment>
<dbReference type="EMBL" id="JBGEWD010000008">
    <property type="protein sequence ID" value="MEY8000549.1"/>
    <property type="molecule type" value="Genomic_DNA"/>
</dbReference>
<dbReference type="NCBIfam" id="NF042420">
    <property type="entry name" value="Hsp18_Clos"/>
    <property type="match status" value="1"/>
</dbReference>
<dbReference type="InterPro" id="IPR002068">
    <property type="entry name" value="A-crystallin/Hsp20_dom"/>
</dbReference>
<dbReference type="RefSeq" id="WP_369704435.1">
    <property type="nucleotide sequence ID" value="NZ_JBGEWD010000008.1"/>
</dbReference>
<dbReference type="SUPFAM" id="SSF49764">
    <property type="entry name" value="HSP20-like chaperones"/>
    <property type="match status" value="1"/>
</dbReference>